<dbReference type="OrthoDB" id="62952at2759"/>
<accession>A0A6A6HMV3</accession>
<protein>
    <recommendedName>
        <fullName evidence="3">F-box domain-containing protein</fullName>
    </recommendedName>
</protein>
<reference evidence="1" key="1">
    <citation type="journal article" date="2020" name="Stud. Mycol.">
        <title>101 Dothideomycetes genomes: a test case for predicting lifestyles and emergence of pathogens.</title>
        <authorList>
            <person name="Haridas S."/>
            <person name="Albert R."/>
            <person name="Binder M."/>
            <person name="Bloem J."/>
            <person name="Labutti K."/>
            <person name="Salamov A."/>
            <person name="Andreopoulos B."/>
            <person name="Baker S."/>
            <person name="Barry K."/>
            <person name="Bills G."/>
            <person name="Bluhm B."/>
            <person name="Cannon C."/>
            <person name="Castanera R."/>
            <person name="Culley D."/>
            <person name="Daum C."/>
            <person name="Ezra D."/>
            <person name="Gonzalez J."/>
            <person name="Henrissat B."/>
            <person name="Kuo A."/>
            <person name="Liang C."/>
            <person name="Lipzen A."/>
            <person name="Lutzoni F."/>
            <person name="Magnuson J."/>
            <person name="Mondo S."/>
            <person name="Nolan M."/>
            <person name="Ohm R."/>
            <person name="Pangilinan J."/>
            <person name="Park H.-J."/>
            <person name="Ramirez L."/>
            <person name="Alfaro M."/>
            <person name="Sun H."/>
            <person name="Tritt A."/>
            <person name="Yoshinaga Y."/>
            <person name="Zwiers L.-H."/>
            <person name="Turgeon B."/>
            <person name="Goodwin S."/>
            <person name="Spatafora J."/>
            <person name="Crous P."/>
            <person name="Grigoriev I."/>
        </authorList>
    </citation>
    <scope>NUCLEOTIDE SEQUENCE</scope>
    <source>
        <strain evidence="1">Tuck. ex Michener</strain>
    </source>
</reference>
<dbReference type="AlphaFoldDB" id="A0A6A6HMV3"/>
<proteinExistence type="predicted"/>
<keyword evidence="2" id="KW-1185">Reference proteome</keyword>
<gene>
    <name evidence="1" type="ORF">EV356DRAFT_164390</name>
</gene>
<organism evidence="1 2">
    <name type="scientific">Viridothelium virens</name>
    <name type="common">Speckled blister lichen</name>
    <name type="synonym">Trypethelium virens</name>
    <dbReference type="NCBI Taxonomy" id="1048519"/>
    <lineage>
        <taxon>Eukaryota</taxon>
        <taxon>Fungi</taxon>
        <taxon>Dikarya</taxon>
        <taxon>Ascomycota</taxon>
        <taxon>Pezizomycotina</taxon>
        <taxon>Dothideomycetes</taxon>
        <taxon>Dothideomycetes incertae sedis</taxon>
        <taxon>Trypetheliales</taxon>
        <taxon>Trypetheliaceae</taxon>
        <taxon>Viridothelium</taxon>
    </lineage>
</organism>
<name>A0A6A6HMV3_VIRVR</name>
<evidence type="ECO:0000313" key="2">
    <source>
        <dbReference type="Proteomes" id="UP000800092"/>
    </source>
</evidence>
<sequence length="298" mass="34255">MDSLVLNAQRSVPPLPRVSSTGSLIGDPFERPSSPCQDQDFEITSFEEVTSNVNHFARVPPELRAMIFRELLKVESVWYSGTPYPFTAKCPRRTAIMRTCRTFHEETAAILYGENYLGITLCSETPLNRPYCTFVRKVYVQSIPRPGTVPFWALYNFLDRPNVELAHLVYEFGDDWHRPGRLGGSGEDPSIGPWWESLLRVKRVRLFDIVMPVGKPCFKSGHAEDLKRSFLSGRGPPGRRIRFFVPEKVLKWHENGRSYELEDLTYGEGLVEISDLAVCEDLPVPCPYTKQELYDMWW</sequence>
<evidence type="ECO:0008006" key="3">
    <source>
        <dbReference type="Google" id="ProtNLM"/>
    </source>
</evidence>
<dbReference type="Proteomes" id="UP000800092">
    <property type="component" value="Unassembled WGS sequence"/>
</dbReference>
<evidence type="ECO:0000313" key="1">
    <source>
        <dbReference type="EMBL" id="KAF2239138.1"/>
    </source>
</evidence>
<dbReference type="EMBL" id="ML991773">
    <property type="protein sequence ID" value="KAF2239138.1"/>
    <property type="molecule type" value="Genomic_DNA"/>
</dbReference>